<dbReference type="EMBL" id="PXYI01000001">
    <property type="protein sequence ID" value="PSJ43435.1"/>
    <property type="molecule type" value="Genomic_DNA"/>
</dbReference>
<comment type="cofactor">
    <cofactor evidence="6">
        <name>Zn(2+)</name>
        <dbReference type="ChEBI" id="CHEBI:29105"/>
    </cofactor>
    <text evidence="6">Binds 1 zinc ion per subunit.</text>
</comment>
<evidence type="ECO:0000256" key="4">
    <source>
        <dbReference type="ARBA" id="ARBA00022833"/>
    </source>
</evidence>
<feature type="chain" id="PRO_5015150100" evidence="8">
    <location>
        <begin position="26"/>
        <end position="391"/>
    </location>
</feature>
<comment type="caution">
    <text evidence="11">The sequence shown here is derived from an EMBL/GenBank/DDBJ whole genome shotgun (WGS) entry which is preliminary data.</text>
</comment>
<evidence type="ECO:0000313" key="12">
    <source>
        <dbReference type="Proteomes" id="UP000241167"/>
    </source>
</evidence>
<reference evidence="11 12" key="1">
    <citation type="submission" date="2018-03" db="EMBL/GenBank/DDBJ databases">
        <title>The draft genome of Sphingosinicella sp. GL-C-18.</title>
        <authorList>
            <person name="Liu L."/>
            <person name="Li L."/>
            <person name="Liang L."/>
            <person name="Zhang X."/>
            <person name="Wang T."/>
        </authorList>
    </citation>
    <scope>NUCLEOTIDE SEQUENCE [LARGE SCALE GENOMIC DNA]</scope>
    <source>
        <strain evidence="11 12">GL-C-18</strain>
    </source>
</reference>
<name>A0A2P7QZP6_9SPHN</name>
<keyword evidence="7" id="KW-0472">Membrane</keyword>
<dbReference type="Pfam" id="PF01435">
    <property type="entry name" value="Peptidase_M48"/>
    <property type="match status" value="1"/>
</dbReference>
<evidence type="ECO:0000259" key="10">
    <source>
        <dbReference type="Pfam" id="PF16491"/>
    </source>
</evidence>
<comment type="similarity">
    <text evidence="6">Belongs to the peptidase M48 family.</text>
</comment>
<feature type="domain" description="CAAX prenyl protease 1 N-terminal" evidence="10">
    <location>
        <begin position="17"/>
        <end position="169"/>
    </location>
</feature>
<keyword evidence="5 6" id="KW-0482">Metalloprotease</keyword>
<evidence type="ECO:0000256" key="3">
    <source>
        <dbReference type="ARBA" id="ARBA00022801"/>
    </source>
</evidence>
<evidence type="ECO:0000256" key="1">
    <source>
        <dbReference type="ARBA" id="ARBA00022670"/>
    </source>
</evidence>
<dbReference type="GO" id="GO:0006508">
    <property type="term" value="P:proteolysis"/>
    <property type="evidence" value="ECO:0007669"/>
    <property type="project" value="UniProtKB-KW"/>
</dbReference>
<evidence type="ECO:0000256" key="2">
    <source>
        <dbReference type="ARBA" id="ARBA00022723"/>
    </source>
</evidence>
<dbReference type="RefSeq" id="WP_106511456.1">
    <property type="nucleotide sequence ID" value="NZ_PXYI01000001.1"/>
</dbReference>
<dbReference type="InterPro" id="IPR032456">
    <property type="entry name" value="Peptidase_M48_N"/>
</dbReference>
<feature type="transmembrane region" description="Helical" evidence="7">
    <location>
        <begin position="115"/>
        <end position="141"/>
    </location>
</feature>
<dbReference type="GO" id="GO:0004222">
    <property type="term" value="F:metalloendopeptidase activity"/>
    <property type="evidence" value="ECO:0007669"/>
    <property type="project" value="InterPro"/>
</dbReference>
<keyword evidence="4 6" id="KW-0862">Zinc</keyword>
<feature type="transmembrane region" description="Helical" evidence="7">
    <location>
        <begin position="294"/>
        <end position="316"/>
    </location>
</feature>
<dbReference type="AlphaFoldDB" id="A0A2P7QZP6"/>
<dbReference type="PANTHER" id="PTHR10120">
    <property type="entry name" value="CAAX PRENYL PROTEASE 1"/>
    <property type="match status" value="1"/>
</dbReference>
<gene>
    <name evidence="11" type="ORF">C7I55_03490</name>
</gene>
<dbReference type="Gene3D" id="3.30.2010.10">
    <property type="entry name" value="Metalloproteases ('zincins'), catalytic domain"/>
    <property type="match status" value="1"/>
</dbReference>
<dbReference type="Proteomes" id="UP000241167">
    <property type="component" value="Unassembled WGS sequence"/>
</dbReference>
<evidence type="ECO:0000256" key="6">
    <source>
        <dbReference type="RuleBase" id="RU003983"/>
    </source>
</evidence>
<organism evidence="11 12">
    <name type="scientific">Allosphingosinicella deserti</name>
    <dbReference type="NCBI Taxonomy" id="2116704"/>
    <lineage>
        <taxon>Bacteria</taxon>
        <taxon>Pseudomonadati</taxon>
        <taxon>Pseudomonadota</taxon>
        <taxon>Alphaproteobacteria</taxon>
        <taxon>Sphingomonadales</taxon>
        <taxon>Sphingomonadaceae</taxon>
        <taxon>Allosphingosinicella</taxon>
    </lineage>
</organism>
<feature type="signal peptide" evidence="8">
    <location>
        <begin position="1"/>
        <end position="25"/>
    </location>
</feature>
<keyword evidence="8" id="KW-0732">Signal</keyword>
<proteinExistence type="inferred from homology"/>
<evidence type="ECO:0000313" key="11">
    <source>
        <dbReference type="EMBL" id="PSJ43435.1"/>
    </source>
</evidence>
<dbReference type="InterPro" id="IPR001915">
    <property type="entry name" value="Peptidase_M48"/>
</dbReference>
<evidence type="ECO:0000256" key="8">
    <source>
        <dbReference type="SAM" id="SignalP"/>
    </source>
</evidence>
<feature type="transmembrane region" description="Helical" evidence="7">
    <location>
        <begin position="263"/>
        <end position="282"/>
    </location>
</feature>
<evidence type="ECO:0000256" key="7">
    <source>
        <dbReference type="SAM" id="Phobius"/>
    </source>
</evidence>
<dbReference type="OrthoDB" id="9781930at2"/>
<feature type="transmembrane region" description="Helical" evidence="7">
    <location>
        <begin position="148"/>
        <end position="170"/>
    </location>
</feature>
<accession>A0A2P7QZP6</accession>
<keyword evidence="7" id="KW-0812">Transmembrane</keyword>
<keyword evidence="1 6" id="KW-0645">Protease</keyword>
<keyword evidence="2" id="KW-0479">Metal-binding</keyword>
<feature type="transmembrane region" description="Helical" evidence="7">
    <location>
        <begin position="35"/>
        <end position="52"/>
    </location>
</feature>
<feature type="transmembrane region" description="Helical" evidence="7">
    <location>
        <begin position="73"/>
        <end position="95"/>
    </location>
</feature>
<feature type="domain" description="Peptidase M48" evidence="9">
    <location>
        <begin position="180"/>
        <end position="385"/>
    </location>
</feature>
<sequence length="391" mass="41753">MTTALDPAAATAAYLSSLSPSAVSAANAYTQGAHWVLVAGKLATLIACVIILRTGLLPRLRSAVERDGKRRNFAVFAVGAGALLLQSVILLPWAYYADLVRERAYGLTNVSTGAWLTQALVSALAGALMGGILFVPLYAIIRRDQRRWWIWGSGLSAAAIAAGIILAPLAGGLFNRYEPLQPGAVHDTVEDLARQAGLQREEILVYDGSKQTDRYTASVAGIGGTARIALSDTVLREPVDLPAIRAVVAHEIGHYKHHHVPQLAAAVALLSCVGLMLAALLFPKAVRLFGATRIAGIADPAGIPVLLAISAIFTLLTTPIVNTAMRLVEHDADAYGLELAREPDGAARALLATSSYRAPQPSPLEEVLFYEHPSIENRLRMAMEWRAEHAR</sequence>
<keyword evidence="12" id="KW-1185">Reference proteome</keyword>
<dbReference type="Pfam" id="PF16491">
    <property type="entry name" value="Peptidase_M48_N"/>
    <property type="match status" value="1"/>
</dbReference>
<evidence type="ECO:0000256" key="5">
    <source>
        <dbReference type="ARBA" id="ARBA00023049"/>
    </source>
</evidence>
<keyword evidence="7" id="KW-1133">Transmembrane helix</keyword>
<protein>
    <submittedName>
        <fullName evidence="11">Peptidase M48</fullName>
    </submittedName>
</protein>
<evidence type="ECO:0000259" key="9">
    <source>
        <dbReference type="Pfam" id="PF01435"/>
    </source>
</evidence>
<dbReference type="GO" id="GO:0046872">
    <property type="term" value="F:metal ion binding"/>
    <property type="evidence" value="ECO:0007669"/>
    <property type="project" value="UniProtKB-KW"/>
</dbReference>
<keyword evidence="3 6" id="KW-0378">Hydrolase</keyword>